<keyword evidence="17" id="KW-1185">Reference proteome</keyword>
<comment type="pathway">
    <text evidence="2 14">Carbohydrate degradation; glycolysis; pyruvate from D-glyceraldehyde 3-phosphate: step 5/5.</text>
</comment>
<dbReference type="Gene3D" id="2.40.33.10">
    <property type="entry name" value="PK beta-barrel domain-like"/>
    <property type="match status" value="1"/>
</dbReference>
<dbReference type="InterPro" id="IPR040442">
    <property type="entry name" value="Pyrv_kinase-like_dom_sf"/>
</dbReference>
<dbReference type="InterPro" id="IPR015813">
    <property type="entry name" value="Pyrv/PenolPyrv_kinase-like_dom"/>
</dbReference>
<evidence type="ECO:0000259" key="15">
    <source>
        <dbReference type="Pfam" id="PF00224"/>
    </source>
</evidence>
<dbReference type="SUPFAM" id="SSF50800">
    <property type="entry name" value="PK beta-barrel domain-like"/>
    <property type="match status" value="1"/>
</dbReference>
<dbReference type="UniPathway" id="UPA00109">
    <property type="reaction ID" value="UER00188"/>
</dbReference>
<evidence type="ECO:0000256" key="9">
    <source>
        <dbReference type="ARBA" id="ARBA00022777"/>
    </source>
</evidence>
<comment type="cofactor">
    <cofactor evidence="1">
        <name>K(+)</name>
        <dbReference type="ChEBI" id="CHEBI:29103"/>
    </cofactor>
</comment>
<dbReference type="EC" id="2.7.1.40" evidence="4 14"/>
<evidence type="ECO:0000313" key="17">
    <source>
        <dbReference type="Proteomes" id="UP000036503"/>
    </source>
</evidence>
<dbReference type="Gene3D" id="3.20.20.60">
    <property type="entry name" value="Phosphoenolpyruvate-binding domains"/>
    <property type="match status" value="1"/>
</dbReference>
<comment type="caution">
    <text evidence="16">The sequence shown here is derived from an EMBL/GenBank/DDBJ whole genome shotgun (WGS) entry which is preliminary data.</text>
</comment>
<keyword evidence="7" id="KW-0479">Metal-binding</keyword>
<evidence type="ECO:0000256" key="1">
    <source>
        <dbReference type="ARBA" id="ARBA00001958"/>
    </source>
</evidence>
<gene>
    <name evidence="16" type="ORF">AB840_14540</name>
</gene>
<feature type="domain" description="Pyruvate kinase barrel" evidence="15">
    <location>
        <begin position="137"/>
        <end position="469"/>
    </location>
</feature>
<evidence type="ECO:0000256" key="6">
    <source>
        <dbReference type="ARBA" id="ARBA00022679"/>
    </source>
</evidence>
<dbReference type="InParanoid" id="A0A0J6WSX5"/>
<dbReference type="GO" id="GO:0000287">
    <property type="term" value="F:magnesium ion binding"/>
    <property type="evidence" value="ECO:0007669"/>
    <property type="project" value="InterPro"/>
</dbReference>
<dbReference type="STRING" id="39029.BSR42_12550"/>
<evidence type="ECO:0000256" key="10">
    <source>
        <dbReference type="ARBA" id="ARBA00022840"/>
    </source>
</evidence>
<comment type="similarity">
    <text evidence="3 14">Belongs to the pyruvate kinase family.</text>
</comment>
<dbReference type="PANTHER" id="PTHR11817">
    <property type="entry name" value="PYRUVATE KINASE"/>
    <property type="match status" value="1"/>
</dbReference>
<dbReference type="SUPFAM" id="SSF51621">
    <property type="entry name" value="Phosphoenolpyruvate/pyruvate domain"/>
    <property type="match status" value="1"/>
</dbReference>
<evidence type="ECO:0000256" key="14">
    <source>
        <dbReference type="RuleBase" id="RU000504"/>
    </source>
</evidence>
<dbReference type="PRINTS" id="PR01050">
    <property type="entry name" value="PYRUVTKNASE"/>
</dbReference>
<evidence type="ECO:0000256" key="2">
    <source>
        <dbReference type="ARBA" id="ARBA00004997"/>
    </source>
</evidence>
<evidence type="ECO:0000256" key="4">
    <source>
        <dbReference type="ARBA" id="ARBA00012142"/>
    </source>
</evidence>
<keyword evidence="12 14" id="KW-0324">Glycolysis</keyword>
<dbReference type="InterPro" id="IPR001697">
    <property type="entry name" value="Pyr_Knase"/>
</dbReference>
<dbReference type="Proteomes" id="UP000036503">
    <property type="component" value="Unassembled WGS sequence"/>
</dbReference>
<sequence length="508" mass="56949">MQVHDCKKRWESLYDELYVLRQDVLKEGNALFEIWKPHIERKAFHYSAWNLAFYLALRCHDLRGLQKKLLPLGLSSLGRSEARAIDNLDAVMASLGRICHKPEREVIDYPSRKTFFYGDELLTYNTSRIFGSGKAMKHTHVMVTLPSEAATNPDLLCNLVKSGMDCARINCAHDSRDKWAQMLEYIHKAEKKTGRRCRIYMDLSGPKVRISAVLIRGAESKVAAGDTLFLVSGDINKYPADYKGNVVLACSIPEIFQHLKTGQPVLIDDGKIKAEVTALVPEGAYICVNYAKPQGTRIKNQKSLNFPKTEICISPLTPKDLKDLDFIAAHADAVGYSFVKTAQDIQLLQNELIKRNGKQARKIAIVAKIETKAGVDHLPEIIVQAASKQPLAIMIARGDLAVEVGYRRLAELQEEILWICEAAHVPVIWATQVLENMVKTGIPSRAEITDAAMSERAECVMLNKGPYVVEAVTSLGNILERMEQHQHKKASQLRALNIAKCAMHRIKK</sequence>
<dbReference type="OrthoDB" id="9812123at2"/>
<protein>
    <recommendedName>
        <fullName evidence="5 14">Pyruvate kinase</fullName>
        <ecNumber evidence="4 14">2.7.1.40</ecNumber>
    </recommendedName>
</protein>
<keyword evidence="13 16" id="KW-0670">Pyruvate</keyword>
<dbReference type="Pfam" id="PF00224">
    <property type="entry name" value="PK"/>
    <property type="match status" value="1"/>
</dbReference>
<keyword evidence="10" id="KW-0067">ATP-binding</keyword>
<evidence type="ECO:0000256" key="7">
    <source>
        <dbReference type="ARBA" id="ARBA00022723"/>
    </source>
</evidence>
<dbReference type="InterPro" id="IPR015793">
    <property type="entry name" value="Pyrv_Knase_brl"/>
</dbReference>
<dbReference type="GO" id="GO:0016301">
    <property type="term" value="F:kinase activity"/>
    <property type="evidence" value="ECO:0007669"/>
    <property type="project" value="UniProtKB-KW"/>
</dbReference>
<evidence type="ECO:0000313" key="16">
    <source>
        <dbReference type="EMBL" id="KMO85258.1"/>
    </source>
</evidence>
<evidence type="ECO:0000256" key="13">
    <source>
        <dbReference type="ARBA" id="ARBA00023317"/>
    </source>
</evidence>
<evidence type="ECO:0000256" key="11">
    <source>
        <dbReference type="ARBA" id="ARBA00022842"/>
    </source>
</evidence>
<dbReference type="RefSeq" id="WP_048515566.1">
    <property type="nucleotide sequence ID" value="NZ_FUXD01000062.1"/>
</dbReference>
<dbReference type="GO" id="GO:0005524">
    <property type="term" value="F:ATP binding"/>
    <property type="evidence" value="ECO:0007669"/>
    <property type="project" value="UniProtKB-KW"/>
</dbReference>
<evidence type="ECO:0000256" key="12">
    <source>
        <dbReference type="ARBA" id="ARBA00023152"/>
    </source>
</evidence>
<keyword evidence="8" id="KW-0547">Nucleotide-binding</keyword>
<comment type="catalytic activity">
    <reaction evidence="14">
        <text>pyruvate + ATP = phosphoenolpyruvate + ADP + H(+)</text>
        <dbReference type="Rhea" id="RHEA:18157"/>
        <dbReference type="ChEBI" id="CHEBI:15361"/>
        <dbReference type="ChEBI" id="CHEBI:15378"/>
        <dbReference type="ChEBI" id="CHEBI:30616"/>
        <dbReference type="ChEBI" id="CHEBI:58702"/>
        <dbReference type="ChEBI" id="CHEBI:456216"/>
        <dbReference type="EC" id="2.7.1.40"/>
    </reaction>
</comment>
<dbReference type="EMBL" id="LEKT01000082">
    <property type="protein sequence ID" value="KMO85258.1"/>
    <property type="molecule type" value="Genomic_DNA"/>
</dbReference>
<dbReference type="InterPro" id="IPR011037">
    <property type="entry name" value="Pyrv_Knase-like_insert_dom_sf"/>
</dbReference>
<proteinExistence type="inferred from homology"/>
<dbReference type="GO" id="GO:0030955">
    <property type="term" value="F:potassium ion binding"/>
    <property type="evidence" value="ECO:0007669"/>
    <property type="project" value="InterPro"/>
</dbReference>
<dbReference type="GO" id="GO:0004743">
    <property type="term" value="F:pyruvate kinase activity"/>
    <property type="evidence" value="ECO:0007669"/>
    <property type="project" value="UniProtKB-EC"/>
</dbReference>
<keyword evidence="9 14" id="KW-0418">Kinase</keyword>
<accession>A0A0J6WSX5</accession>
<dbReference type="InterPro" id="IPR015806">
    <property type="entry name" value="Pyrv_Knase_insert_dom_sf"/>
</dbReference>
<dbReference type="PATRIC" id="fig|1122219.3.peg.3351"/>
<reference evidence="16 17" key="1">
    <citation type="submission" date="2015-06" db="EMBL/GenBank/DDBJ databases">
        <title>Draft genome sequence of beer spoilage bacterium Megasphaera cerevisiae type strain 20462.</title>
        <authorList>
            <person name="Kutumbaka K."/>
            <person name="Pasmowitz J."/>
            <person name="Mategko J."/>
            <person name="Reyes D."/>
            <person name="Friedrich A."/>
            <person name="Han S."/>
            <person name="Martens-Habbena W."/>
            <person name="Neal-McKinney J."/>
            <person name="Janagama H.K."/>
            <person name="Nadala C."/>
            <person name="Samadpour M."/>
        </authorList>
    </citation>
    <scope>NUCLEOTIDE SEQUENCE [LARGE SCALE GENOMIC DNA]</scope>
    <source>
        <strain evidence="16 17">DSM 20462</strain>
    </source>
</reference>
<keyword evidence="6 14" id="KW-0808">Transferase</keyword>
<dbReference type="AlphaFoldDB" id="A0A0J6WSX5"/>
<evidence type="ECO:0000256" key="3">
    <source>
        <dbReference type="ARBA" id="ARBA00008663"/>
    </source>
</evidence>
<evidence type="ECO:0000256" key="8">
    <source>
        <dbReference type="ARBA" id="ARBA00022741"/>
    </source>
</evidence>
<keyword evidence="11 14" id="KW-0460">Magnesium</keyword>
<organism evidence="16 17">
    <name type="scientific">Megasphaera cerevisiae DSM 20462</name>
    <dbReference type="NCBI Taxonomy" id="1122219"/>
    <lineage>
        <taxon>Bacteria</taxon>
        <taxon>Bacillati</taxon>
        <taxon>Bacillota</taxon>
        <taxon>Negativicutes</taxon>
        <taxon>Veillonellales</taxon>
        <taxon>Veillonellaceae</taxon>
        <taxon>Megasphaera</taxon>
    </lineage>
</organism>
<name>A0A0J6WSX5_9FIRM</name>
<evidence type="ECO:0000256" key="5">
    <source>
        <dbReference type="ARBA" id="ARBA00018587"/>
    </source>
</evidence>